<dbReference type="PRINTS" id="PR00385">
    <property type="entry name" value="P450"/>
</dbReference>
<dbReference type="InterPro" id="IPR017972">
    <property type="entry name" value="Cyt_P450_CS"/>
</dbReference>
<feature type="transmembrane region" description="Helical" evidence="18">
    <location>
        <begin position="531"/>
        <end position="564"/>
    </location>
</feature>
<dbReference type="InterPro" id="IPR036396">
    <property type="entry name" value="Cyt_P450_sf"/>
</dbReference>
<dbReference type="GO" id="GO:0008168">
    <property type="term" value="F:methyltransferase activity"/>
    <property type="evidence" value="ECO:0007669"/>
    <property type="project" value="UniProtKB-KW"/>
</dbReference>
<sequence length="609" mass="69049">MSVNTSFTEPWSGYLANAEWPSTPRLVLLALINIPLLSIVLNVLYQMLPRSSSRPPVVFHWIPFFGSAAAYGKDPIEFFTKCREKYGNVFTFILLGRRITVTLGPQGNDFVLGGKHTVLAAEDVYAPLTNPIFGKDVVYDCPNESLMEQKRFVKVSLTVDKFRSYIGMIDDEVSEFLDHDPSFRIYQMNDINEWGSFFVLNTLSEITILTAARTLQGSEIRNNMNKGFAQLYSDLDHGFTPLHWMFQNLPLASYRKRDAAHAKMSEFYQQILRDRRASQSGHEEDDVMSSLMKQHYRDGRPLRDHEIAHILIALLMAGQHTSSSSISWAMLHIADRPDIQEALYEEQVKFFGTPDGGLRDVVYEEIRQLPVLDAAIRETLRMHPPIHSIMRKARSDIPVPPTLGAPSEDNVYVVPKGDIVLASPIISQVDPQTWQDARTWEPTRWYDADGVAAQANKQYEEGVKVDFGFGLVSKGTVSPYLPFGAGRHRCIGEQFAYVQVSMIIIALIRKLEFRLEEEFPQPDFSVDEFEIYVYLAIATMSSSLPAVFVLVIILGLMGCAWFFTPKGANQTLIRTSCMLTLSCCYLMWMVTFLAQVHPLEGPRRSLVEE</sequence>
<dbReference type="SUPFAM" id="SSF48264">
    <property type="entry name" value="Cytochrome P450"/>
    <property type="match status" value="1"/>
</dbReference>
<evidence type="ECO:0000256" key="10">
    <source>
        <dbReference type="ARBA" id="ARBA00022989"/>
    </source>
</evidence>
<evidence type="ECO:0000256" key="5">
    <source>
        <dbReference type="ARBA" id="ARBA00022448"/>
    </source>
</evidence>
<dbReference type="OMA" id="HWFPFVG"/>
<keyword evidence="12 16" id="KW-0408">Iron</keyword>
<dbReference type="AlphaFoldDB" id="A0A1C7M760"/>
<evidence type="ECO:0000256" key="12">
    <source>
        <dbReference type="ARBA" id="ARBA00023004"/>
    </source>
</evidence>
<protein>
    <submittedName>
        <fullName evidence="19">Lanosterol 14-alpha demethylase</fullName>
    </submittedName>
</protein>
<evidence type="ECO:0000256" key="7">
    <source>
        <dbReference type="ARBA" id="ARBA00022692"/>
    </source>
</evidence>
<comment type="cofactor">
    <cofactor evidence="1 16">
        <name>heme</name>
        <dbReference type="ChEBI" id="CHEBI:30413"/>
    </cofactor>
</comment>
<keyword evidence="6 16" id="KW-0349">Heme</keyword>
<dbReference type="GO" id="GO:0020037">
    <property type="term" value="F:heme binding"/>
    <property type="evidence" value="ECO:0007669"/>
    <property type="project" value="InterPro"/>
</dbReference>
<evidence type="ECO:0000256" key="13">
    <source>
        <dbReference type="ARBA" id="ARBA00023033"/>
    </source>
</evidence>
<dbReference type="Pfam" id="PF05493">
    <property type="entry name" value="ATP_synt_H"/>
    <property type="match status" value="1"/>
</dbReference>
<evidence type="ECO:0000256" key="3">
    <source>
        <dbReference type="ARBA" id="ARBA00008328"/>
    </source>
</evidence>
<comment type="caution">
    <text evidence="19">The sequence shown here is derived from an EMBL/GenBank/DDBJ whole genome shotgun (WGS) entry which is preliminary data.</text>
</comment>
<keyword evidence="19" id="KW-0489">Methyltransferase</keyword>
<dbReference type="STRING" id="5627.A0A1C7M760"/>
<keyword evidence="20" id="KW-1185">Reference proteome</keyword>
<keyword evidence="9" id="KW-0375">Hydrogen ion transport</keyword>
<keyword evidence="19" id="KW-0808">Transferase</keyword>
<dbReference type="FunFam" id="1.10.630.10:FF:000033">
    <property type="entry name" value="14-alpha sterol demethylase"/>
    <property type="match status" value="1"/>
</dbReference>
<evidence type="ECO:0000256" key="1">
    <source>
        <dbReference type="ARBA" id="ARBA00001971"/>
    </source>
</evidence>
<keyword evidence="8 16" id="KW-0479">Metal-binding</keyword>
<accession>A0A1C7M760</accession>
<dbReference type="PROSITE" id="PS00086">
    <property type="entry name" value="CYTOCHROME_P450"/>
    <property type="match status" value="1"/>
</dbReference>
<feature type="binding site" description="axial binding residue" evidence="16">
    <location>
        <position position="490"/>
    </location>
    <ligand>
        <name>heme</name>
        <dbReference type="ChEBI" id="CHEBI:30413"/>
    </ligand>
    <ligandPart>
        <name>Fe</name>
        <dbReference type="ChEBI" id="CHEBI:18248"/>
    </ligandPart>
</feature>
<dbReference type="GO" id="GO:0032259">
    <property type="term" value="P:methylation"/>
    <property type="evidence" value="ECO:0007669"/>
    <property type="project" value="UniProtKB-KW"/>
</dbReference>
<organism evidence="19 20">
    <name type="scientific">Grifola frondosa</name>
    <name type="common">Maitake</name>
    <name type="synonym">Polyporus frondosus</name>
    <dbReference type="NCBI Taxonomy" id="5627"/>
    <lineage>
        <taxon>Eukaryota</taxon>
        <taxon>Fungi</taxon>
        <taxon>Dikarya</taxon>
        <taxon>Basidiomycota</taxon>
        <taxon>Agaricomycotina</taxon>
        <taxon>Agaricomycetes</taxon>
        <taxon>Polyporales</taxon>
        <taxon>Grifolaceae</taxon>
        <taxon>Grifola</taxon>
    </lineage>
</organism>
<evidence type="ECO:0000256" key="15">
    <source>
        <dbReference type="ARBA" id="ARBA00023136"/>
    </source>
</evidence>
<dbReference type="Proteomes" id="UP000092993">
    <property type="component" value="Unassembled WGS sequence"/>
</dbReference>
<keyword evidence="5" id="KW-0813">Transport</keyword>
<dbReference type="GO" id="GO:0046961">
    <property type="term" value="F:proton-transporting ATPase activity, rotational mechanism"/>
    <property type="evidence" value="ECO:0007669"/>
    <property type="project" value="InterPro"/>
</dbReference>
<evidence type="ECO:0000256" key="9">
    <source>
        <dbReference type="ARBA" id="ARBA00022781"/>
    </source>
</evidence>
<feature type="transmembrane region" description="Helical" evidence="18">
    <location>
        <begin position="26"/>
        <end position="45"/>
    </location>
</feature>
<evidence type="ECO:0000256" key="2">
    <source>
        <dbReference type="ARBA" id="ARBA00004141"/>
    </source>
</evidence>
<evidence type="ECO:0000256" key="11">
    <source>
        <dbReference type="ARBA" id="ARBA00023002"/>
    </source>
</evidence>
<gene>
    <name evidence="19" type="primary">ERG11_0</name>
    <name evidence="19" type="ORF">A0H81_07773</name>
</gene>
<dbReference type="InterPro" id="IPR002403">
    <property type="entry name" value="Cyt_P450_E_grp-IV"/>
</dbReference>
<keyword evidence="15 18" id="KW-0472">Membrane</keyword>
<evidence type="ECO:0000313" key="19">
    <source>
        <dbReference type="EMBL" id="OBZ72387.1"/>
    </source>
</evidence>
<dbReference type="GO" id="GO:0016705">
    <property type="term" value="F:oxidoreductase activity, acting on paired donors, with incorporation or reduction of molecular oxygen"/>
    <property type="evidence" value="ECO:0007669"/>
    <property type="project" value="InterPro"/>
</dbReference>
<evidence type="ECO:0000256" key="18">
    <source>
        <dbReference type="SAM" id="Phobius"/>
    </source>
</evidence>
<evidence type="ECO:0000256" key="16">
    <source>
        <dbReference type="PIRSR" id="PIRSR602403-1"/>
    </source>
</evidence>
<dbReference type="PRINTS" id="PR00465">
    <property type="entry name" value="EP450IV"/>
</dbReference>
<comment type="similarity">
    <text evidence="3">Belongs to the V-ATPase e1/e2 subunit family.</text>
</comment>
<dbReference type="CDD" id="cd11042">
    <property type="entry name" value="CYP51-like"/>
    <property type="match status" value="1"/>
</dbReference>
<keyword evidence="13 17" id="KW-0503">Monooxygenase</keyword>
<evidence type="ECO:0000256" key="6">
    <source>
        <dbReference type="ARBA" id="ARBA00022617"/>
    </source>
</evidence>
<dbReference type="EMBL" id="LUGG01000009">
    <property type="protein sequence ID" value="OBZ72387.1"/>
    <property type="molecule type" value="Genomic_DNA"/>
</dbReference>
<dbReference type="Gene3D" id="1.10.630.10">
    <property type="entry name" value="Cytochrome P450"/>
    <property type="match status" value="1"/>
</dbReference>
<dbReference type="PANTHER" id="PTHR24304:SF2">
    <property type="entry name" value="24-HYDROXYCHOLESTEROL 7-ALPHA-HYDROXYLASE"/>
    <property type="match status" value="1"/>
</dbReference>
<keyword evidence="10 18" id="KW-1133">Transmembrane helix</keyword>
<name>A0A1C7M760_GRIFR</name>
<keyword evidence="11 17" id="KW-0560">Oxidoreductase</keyword>
<keyword evidence="7 18" id="KW-0812">Transmembrane</keyword>
<dbReference type="Pfam" id="PF00067">
    <property type="entry name" value="p450"/>
    <property type="match status" value="1"/>
</dbReference>
<evidence type="ECO:0000256" key="8">
    <source>
        <dbReference type="ARBA" id="ARBA00022723"/>
    </source>
</evidence>
<dbReference type="InterPro" id="IPR001128">
    <property type="entry name" value="Cyt_P450"/>
</dbReference>
<comment type="similarity">
    <text evidence="4 17">Belongs to the cytochrome P450 family.</text>
</comment>
<evidence type="ECO:0000256" key="4">
    <source>
        <dbReference type="ARBA" id="ARBA00010617"/>
    </source>
</evidence>
<evidence type="ECO:0000313" key="20">
    <source>
        <dbReference type="Proteomes" id="UP000092993"/>
    </source>
</evidence>
<dbReference type="InterPro" id="IPR008389">
    <property type="entry name" value="ATPase_V0-cplx_e1/e2_su"/>
</dbReference>
<dbReference type="OrthoDB" id="1055148at2759"/>
<evidence type="ECO:0000256" key="14">
    <source>
        <dbReference type="ARBA" id="ARBA00023065"/>
    </source>
</evidence>
<dbReference type="GO" id="GO:0033179">
    <property type="term" value="C:proton-transporting V-type ATPase, V0 domain"/>
    <property type="evidence" value="ECO:0007669"/>
    <property type="project" value="InterPro"/>
</dbReference>
<comment type="subcellular location">
    <subcellularLocation>
        <location evidence="2">Membrane</location>
        <topology evidence="2">Multi-pass membrane protein</topology>
    </subcellularLocation>
</comment>
<dbReference type="GO" id="GO:0004497">
    <property type="term" value="F:monooxygenase activity"/>
    <property type="evidence" value="ECO:0007669"/>
    <property type="project" value="UniProtKB-KW"/>
</dbReference>
<dbReference type="PANTHER" id="PTHR24304">
    <property type="entry name" value="CYTOCHROME P450 FAMILY 7"/>
    <property type="match status" value="1"/>
</dbReference>
<dbReference type="GO" id="GO:0005506">
    <property type="term" value="F:iron ion binding"/>
    <property type="evidence" value="ECO:0007669"/>
    <property type="project" value="InterPro"/>
</dbReference>
<proteinExistence type="inferred from homology"/>
<dbReference type="InterPro" id="IPR050529">
    <property type="entry name" value="CYP450_sterol_14alpha_dmase"/>
</dbReference>
<keyword evidence="14" id="KW-0406">Ion transport</keyword>
<reference evidence="19 20" key="1">
    <citation type="submission" date="2016-03" db="EMBL/GenBank/DDBJ databases">
        <title>Whole genome sequencing of Grifola frondosa 9006-11.</title>
        <authorList>
            <person name="Min B."/>
            <person name="Park H."/>
            <person name="Kim J.-G."/>
            <person name="Cho H."/>
            <person name="Oh Y.-L."/>
            <person name="Kong W.-S."/>
            <person name="Choi I.-G."/>
        </authorList>
    </citation>
    <scope>NUCLEOTIDE SEQUENCE [LARGE SCALE GENOMIC DNA]</scope>
    <source>
        <strain evidence="19 20">9006-11</strain>
    </source>
</reference>
<feature type="transmembrane region" description="Helical" evidence="18">
    <location>
        <begin position="576"/>
        <end position="596"/>
    </location>
</feature>
<evidence type="ECO:0000256" key="17">
    <source>
        <dbReference type="RuleBase" id="RU000461"/>
    </source>
</evidence>